<evidence type="ECO:0000313" key="1">
    <source>
        <dbReference type="EMBL" id="MBE1532464.1"/>
    </source>
</evidence>
<name>A0ABR9JPG9_9ACTN</name>
<protein>
    <recommendedName>
        <fullName evidence="3">SUKH-4 immunity protein of toxin-antitoxin system</fullName>
    </recommendedName>
</protein>
<comment type="caution">
    <text evidence="1">The sequence shown here is derived from an EMBL/GenBank/DDBJ whole genome shotgun (WGS) entry which is preliminary data.</text>
</comment>
<dbReference type="RefSeq" id="WP_192759150.1">
    <property type="nucleotide sequence ID" value="NZ_JADBDZ010000001.1"/>
</dbReference>
<gene>
    <name evidence="1" type="ORF">H4W34_002297</name>
</gene>
<sequence>MRTDFDQIRAKVDYLLARDDMANPANVREKWVANDGFREPLSSNPPQQTDHLLDALADRHLGQLIFYSAANRSEWSVDESETEWEGEDDWICIGQSGLATTTAILLHSQTGETVLYDSDAWDWELWDNFILLKDSLAAFVNDVALGHDYRRLYYQNWVELSVVLRSDDLEFPGIYGDPWYHLLREMQADLFGGQPVSRTRRKELLRRIDEYFEV</sequence>
<reference evidence="1 2" key="1">
    <citation type="submission" date="2020-10" db="EMBL/GenBank/DDBJ databases">
        <title>Sequencing the genomes of 1000 actinobacteria strains.</title>
        <authorList>
            <person name="Klenk H.-P."/>
        </authorList>
    </citation>
    <scope>NUCLEOTIDE SEQUENCE [LARGE SCALE GENOMIC DNA]</scope>
    <source>
        <strain evidence="1 2">DSM 46744</strain>
    </source>
</reference>
<keyword evidence="2" id="KW-1185">Reference proteome</keyword>
<dbReference type="EMBL" id="JADBDZ010000001">
    <property type="protein sequence ID" value="MBE1532464.1"/>
    <property type="molecule type" value="Genomic_DNA"/>
</dbReference>
<accession>A0ABR9JPG9</accession>
<evidence type="ECO:0000313" key="2">
    <source>
        <dbReference type="Proteomes" id="UP000627838"/>
    </source>
</evidence>
<organism evidence="1 2">
    <name type="scientific">Actinomadura algeriensis</name>
    <dbReference type="NCBI Taxonomy" id="1679523"/>
    <lineage>
        <taxon>Bacteria</taxon>
        <taxon>Bacillati</taxon>
        <taxon>Actinomycetota</taxon>
        <taxon>Actinomycetes</taxon>
        <taxon>Streptosporangiales</taxon>
        <taxon>Thermomonosporaceae</taxon>
        <taxon>Actinomadura</taxon>
    </lineage>
</organism>
<dbReference type="Proteomes" id="UP000627838">
    <property type="component" value="Unassembled WGS sequence"/>
</dbReference>
<evidence type="ECO:0008006" key="3">
    <source>
        <dbReference type="Google" id="ProtNLM"/>
    </source>
</evidence>
<proteinExistence type="predicted"/>